<keyword evidence="11" id="KW-0966">Cell projection</keyword>
<dbReference type="EMBL" id="FOMR01000004">
    <property type="protein sequence ID" value="SFD80443.1"/>
    <property type="molecule type" value="Genomic_DNA"/>
</dbReference>
<evidence type="ECO:0000313" key="11">
    <source>
        <dbReference type="EMBL" id="SFD80443.1"/>
    </source>
</evidence>
<keyword evidence="9 10" id="KW-0472">Membrane</keyword>
<organism evidence="11 12">
    <name type="scientific">Lentibacillus persicus</name>
    <dbReference type="NCBI Taxonomy" id="640948"/>
    <lineage>
        <taxon>Bacteria</taxon>
        <taxon>Bacillati</taxon>
        <taxon>Bacillota</taxon>
        <taxon>Bacilli</taxon>
        <taxon>Bacillales</taxon>
        <taxon>Bacillaceae</taxon>
        <taxon>Lentibacillus</taxon>
    </lineage>
</organism>
<dbReference type="Proteomes" id="UP000199474">
    <property type="component" value="Unassembled WGS sequence"/>
</dbReference>
<proteinExistence type="inferred from homology"/>
<evidence type="ECO:0000256" key="10">
    <source>
        <dbReference type="RuleBase" id="RU364125"/>
    </source>
</evidence>
<comment type="subcellular location">
    <subcellularLocation>
        <location evidence="2">Cell membrane</location>
        <topology evidence="2">Single-pass membrane protein</topology>
    </subcellularLocation>
</comment>
<evidence type="ECO:0000256" key="6">
    <source>
        <dbReference type="ARBA" id="ARBA00022692"/>
    </source>
</evidence>
<sequence>MTMGKLTKIMMTSFAVLLLAAGAALVIVLNITGGPDEGSAQSIDKVLDHSYETPEITTDLKDGSFVRIQFQIVTDSDKAKKEAEKREFQLKNILIKELATMEKDKFKSGLSDLEAAVQLKLNEVMEKGKITEVYTVNKIIQ</sequence>
<evidence type="ECO:0000256" key="4">
    <source>
        <dbReference type="ARBA" id="ARBA00022475"/>
    </source>
</evidence>
<keyword evidence="11" id="KW-0282">Flagellum</keyword>
<evidence type="ECO:0000256" key="3">
    <source>
        <dbReference type="ARBA" id="ARBA00008281"/>
    </source>
</evidence>
<keyword evidence="4 10" id="KW-1003">Cell membrane</keyword>
<dbReference type="InterPro" id="IPR005503">
    <property type="entry name" value="FliL"/>
</dbReference>
<reference evidence="12" key="1">
    <citation type="submission" date="2016-10" db="EMBL/GenBank/DDBJ databases">
        <authorList>
            <person name="Varghese N."/>
            <person name="Submissions S."/>
        </authorList>
    </citation>
    <scope>NUCLEOTIDE SEQUENCE [LARGE SCALE GENOMIC DNA]</scope>
    <source>
        <strain evidence="12">DSM 22530</strain>
    </source>
</reference>
<dbReference type="AlphaFoldDB" id="A0A1I1VH71"/>
<dbReference type="GO" id="GO:0005886">
    <property type="term" value="C:plasma membrane"/>
    <property type="evidence" value="ECO:0007669"/>
    <property type="project" value="UniProtKB-SubCell"/>
</dbReference>
<accession>A0A1I1VH71</accession>
<keyword evidence="11" id="KW-0969">Cilium</keyword>
<evidence type="ECO:0000256" key="2">
    <source>
        <dbReference type="ARBA" id="ARBA00004162"/>
    </source>
</evidence>
<dbReference type="STRING" id="640948.SAMN05216238_104153"/>
<evidence type="ECO:0000256" key="8">
    <source>
        <dbReference type="ARBA" id="ARBA00022989"/>
    </source>
</evidence>
<dbReference type="GO" id="GO:0006935">
    <property type="term" value="P:chemotaxis"/>
    <property type="evidence" value="ECO:0007669"/>
    <property type="project" value="UniProtKB-KW"/>
</dbReference>
<dbReference type="NCBIfam" id="NF005826">
    <property type="entry name" value="PRK07718.1"/>
    <property type="match status" value="1"/>
</dbReference>
<evidence type="ECO:0000256" key="1">
    <source>
        <dbReference type="ARBA" id="ARBA00002254"/>
    </source>
</evidence>
<gene>
    <name evidence="11" type="ORF">SAMN05216238_104153</name>
</gene>
<evidence type="ECO:0000313" key="12">
    <source>
        <dbReference type="Proteomes" id="UP000199474"/>
    </source>
</evidence>
<dbReference type="GO" id="GO:0009425">
    <property type="term" value="C:bacterial-type flagellum basal body"/>
    <property type="evidence" value="ECO:0007669"/>
    <property type="project" value="InterPro"/>
</dbReference>
<evidence type="ECO:0000256" key="7">
    <source>
        <dbReference type="ARBA" id="ARBA00022779"/>
    </source>
</evidence>
<dbReference type="GO" id="GO:0071973">
    <property type="term" value="P:bacterial-type flagellum-dependent cell motility"/>
    <property type="evidence" value="ECO:0007669"/>
    <property type="project" value="InterPro"/>
</dbReference>
<comment type="function">
    <text evidence="1 10">Controls the rotational direction of flagella during chemotaxis.</text>
</comment>
<keyword evidence="7 10" id="KW-0283">Flagellar rotation</keyword>
<evidence type="ECO:0000256" key="9">
    <source>
        <dbReference type="ARBA" id="ARBA00023136"/>
    </source>
</evidence>
<dbReference type="Pfam" id="PF03748">
    <property type="entry name" value="FliL"/>
    <property type="match status" value="1"/>
</dbReference>
<keyword evidence="8" id="KW-1133">Transmembrane helix</keyword>
<keyword evidence="5 10" id="KW-0145">Chemotaxis</keyword>
<keyword evidence="6" id="KW-0812">Transmembrane</keyword>
<name>A0A1I1VH71_9BACI</name>
<keyword evidence="12" id="KW-1185">Reference proteome</keyword>
<comment type="similarity">
    <text evidence="3 10">Belongs to the FliL family.</text>
</comment>
<protein>
    <recommendedName>
        <fullName evidence="10">Flagellar protein FliL</fullName>
    </recommendedName>
</protein>
<evidence type="ECO:0000256" key="5">
    <source>
        <dbReference type="ARBA" id="ARBA00022500"/>
    </source>
</evidence>